<sequence length="214" mass="24414">MQRKNTSDFDLIESIHASEEPFSESGQRLHRFEVKLEPSSYTPEKYSLFEKYQSSIHSDSSTTRGFKRFLVDSPLRPEPIPYQSTPPSHLPTHYGSYHALYRLDGKLIAMAVLDILPHCVSSVYFMYDDDWEEFSLGKLSALREIALAAELYKAGAPNLSFLYLGMNFGFRINATSLIWASPGFYIHSCQKMRYKGDYQPSYLCDPVSGAILHS</sequence>
<dbReference type="InterPro" id="IPR030700">
    <property type="entry name" value="N-end_Aminoacyl_Trfase"/>
</dbReference>
<dbReference type="GO" id="GO:0005737">
    <property type="term" value="C:cytoplasm"/>
    <property type="evidence" value="ECO:0007669"/>
    <property type="project" value="TreeGrafter"/>
</dbReference>
<dbReference type="PANTHER" id="PTHR21367">
    <property type="entry name" value="ARGININE-TRNA-PROTEIN TRANSFERASE 1"/>
    <property type="match status" value="1"/>
</dbReference>
<evidence type="ECO:0000259" key="1">
    <source>
        <dbReference type="Pfam" id="PF04377"/>
    </source>
</evidence>
<reference evidence="2 3" key="1">
    <citation type="submission" date="2024-01" db="EMBL/GenBank/DDBJ databases">
        <title>A draft genome for a cacao thread blight-causing isolate of Paramarasmius palmivorus.</title>
        <authorList>
            <person name="Baruah I.K."/>
            <person name="Bukari Y."/>
            <person name="Amoako-Attah I."/>
            <person name="Meinhardt L.W."/>
            <person name="Bailey B.A."/>
            <person name="Cohen S.P."/>
        </authorList>
    </citation>
    <scope>NUCLEOTIDE SEQUENCE [LARGE SCALE GENOMIC DNA]</scope>
    <source>
        <strain evidence="2 3">GH-12</strain>
    </source>
</reference>
<dbReference type="PANTHER" id="PTHR21367:SF1">
    <property type="entry name" value="ARGINYL-TRNA--PROTEIN TRANSFERASE 1"/>
    <property type="match status" value="1"/>
</dbReference>
<organism evidence="2 3">
    <name type="scientific">Paramarasmius palmivorus</name>
    <dbReference type="NCBI Taxonomy" id="297713"/>
    <lineage>
        <taxon>Eukaryota</taxon>
        <taxon>Fungi</taxon>
        <taxon>Dikarya</taxon>
        <taxon>Basidiomycota</taxon>
        <taxon>Agaricomycotina</taxon>
        <taxon>Agaricomycetes</taxon>
        <taxon>Agaricomycetidae</taxon>
        <taxon>Agaricales</taxon>
        <taxon>Marasmiineae</taxon>
        <taxon>Marasmiaceae</taxon>
        <taxon>Paramarasmius</taxon>
    </lineage>
</organism>
<gene>
    <name evidence="2" type="primary">ATE1</name>
    <name evidence="2" type="ORF">VNI00_005657</name>
</gene>
<dbReference type="EMBL" id="JAYKXP010000016">
    <property type="protein sequence ID" value="KAK7049626.1"/>
    <property type="molecule type" value="Genomic_DNA"/>
</dbReference>
<dbReference type="EC" id="2.3.2.8" evidence="2"/>
<dbReference type="SUPFAM" id="SSF55729">
    <property type="entry name" value="Acyl-CoA N-acyltransferases (Nat)"/>
    <property type="match status" value="1"/>
</dbReference>
<evidence type="ECO:0000313" key="3">
    <source>
        <dbReference type="Proteomes" id="UP001383192"/>
    </source>
</evidence>
<feature type="domain" description="N-end rule aminoacyl transferase C-terminal" evidence="1">
    <location>
        <begin position="44"/>
        <end position="204"/>
    </location>
</feature>
<comment type="caution">
    <text evidence="2">The sequence shown here is derived from an EMBL/GenBank/DDBJ whole genome shotgun (WGS) entry which is preliminary data.</text>
</comment>
<dbReference type="GO" id="GO:0004057">
    <property type="term" value="F:arginyl-tRNA--protein transferase activity"/>
    <property type="evidence" value="ECO:0007669"/>
    <property type="project" value="UniProtKB-EC"/>
</dbReference>
<evidence type="ECO:0000313" key="2">
    <source>
        <dbReference type="EMBL" id="KAK7049626.1"/>
    </source>
</evidence>
<name>A0AAW0DGA8_9AGAR</name>
<dbReference type="InterPro" id="IPR016181">
    <property type="entry name" value="Acyl_CoA_acyltransferase"/>
</dbReference>
<keyword evidence="3" id="KW-1185">Reference proteome</keyword>
<accession>A0AAW0DGA8</accession>
<dbReference type="Pfam" id="PF04377">
    <property type="entry name" value="ATE_C"/>
    <property type="match status" value="1"/>
</dbReference>
<keyword evidence="2" id="KW-0808">Transferase</keyword>
<dbReference type="InterPro" id="IPR007472">
    <property type="entry name" value="N-end_Aminoacyl_Trfase_C"/>
</dbReference>
<keyword evidence="2" id="KW-0012">Acyltransferase</keyword>
<dbReference type="Proteomes" id="UP001383192">
    <property type="component" value="Unassembled WGS sequence"/>
</dbReference>
<proteinExistence type="predicted"/>
<protein>
    <submittedName>
        <fullName evidence="2">Arginyl-tRNA--protein transferase 1</fullName>
        <ecNumber evidence="2">2.3.2.8</ecNumber>
    </submittedName>
</protein>
<dbReference type="AlphaFoldDB" id="A0AAW0DGA8"/>